<reference evidence="5 6" key="1">
    <citation type="submission" date="2017-04" db="EMBL/GenBank/DDBJ databases">
        <title>Genome sequencing of [Candida] sorbophila.</title>
        <authorList>
            <person name="Ahn J.O."/>
        </authorList>
    </citation>
    <scope>NUCLEOTIDE SEQUENCE [LARGE SCALE GENOMIC DNA]</scope>
    <source>
        <strain evidence="5 6">DS02</strain>
    </source>
</reference>
<dbReference type="GO" id="GO:0045048">
    <property type="term" value="P:protein insertion into ER membrane"/>
    <property type="evidence" value="ECO:0007669"/>
    <property type="project" value="InterPro"/>
</dbReference>
<dbReference type="RefSeq" id="XP_024662738.1">
    <property type="nucleotide sequence ID" value="XM_024806970.1"/>
</dbReference>
<dbReference type="AlphaFoldDB" id="A0A2T0FCR1"/>
<dbReference type="GeneID" id="36514161"/>
<organism evidence="5 6">
    <name type="scientific">Wickerhamiella sorbophila</name>
    <dbReference type="NCBI Taxonomy" id="45607"/>
    <lineage>
        <taxon>Eukaryota</taxon>
        <taxon>Fungi</taxon>
        <taxon>Dikarya</taxon>
        <taxon>Ascomycota</taxon>
        <taxon>Saccharomycotina</taxon>
        <taxon>Dipodascomycetes</taxon>
        <taxon>Dipodascales</taxon>
        <taxon>Trichomonascaceae</taxon>
        <taxon>Wickerhamiella</taxon>
    </lineage>
</organism>
<gene>
    <name evidence="5" type="ORF">B9G98_00412</name>
</gene>
<dbReference type="GO" id="GO:0044183">
    <property type="term" value="F:protein folding chaperone"/>
    <property type="evidence" value="ECO:0007669"/>
    <property type="project" value="InterPro"/>
</dbReference>
<dbReference type="OrthoDB" id="284718at2759"/>
<protein>
    <submittedName>
        <fullName evidence="5">Uncharacterized protein</fullName>
    </submittedName>
</protein>
<keyword evidence="6" id="KW-1185">Reference proteome</keyword>
<dbReference type="PANTHER" id="PTHR28038:SF1">
    <property type="entry name" value="ADL329WP"/>
    <property type="match status" value="1"/>
</dbReference>
<dbReference type="Pfam" id="PF03669">
    <property type="entry name" value="ASTER"/>
    <property type="match status" value="1"/>
</dbReference>
<evidence type="ECO:0000313" key="5">
    <source>
        <dbReference type="EMBL" id="PRT52792.1"/>
    </source>
</evidence>
<dbReference type="EMBL" id="NDIQ01000001">
    <property type="protein sequence ID" value="PRT52792.1"/>
    <property type="molecule type" value="Genomic_DNA"/>
</dbReference>
<evidence type="ECO:0000256" key="3">
    <source>
        <dbReference type="ARBA" id="ARBA00022989"/>
    </source>
</evidence>
<accession>A0A2T0FCR1</accession>
<dbReference type="PANTHER" id="PTHR28038">
    <property type="entry name" value="ADL329WP"/>
    <property type="match status" value="1"/>
</dbReference>
<keyword evidence="2" id="KW-0812">Transmembrane</keyword>
<dbReference type="STRING" id="45607.A0A2T0FCR1"/>
<comment type="subcellular location">
    <subcellularLocation>
        <location evidence="1">Membrane</location>
    </subcellularLocation>
</comment>
<evidence type="ECO:0000256" key="1">
    <source>
        <dbReference type="ARBA" id="ARBA00004370"/>
    </source>
</evidence>
<dbReference type="InterPro" id="IPR005351">
    <property type="entry name" value="ASTER"/>
</dbReference>
<dbReference type="GO" id="GO:0005789">
    <property type="term" value="C:endoplasmic reticulum membrane"/>
    <property type="evidence" value="ECO:0007669"/>
    <property type="project" value="InterPro"/>
</dbReference>
<dbReference type="Proteomes" id="UP000238350">
    <property type="component" value="Unassembled WGS sequence"/>
</dbReference>
<keyword evidence="3" id="KW-1133">Transmembrane helix</keyword>
<comment type="caution">
    <text evidence="5">The sequence shown here is derived from an EMBL/GenBank/DDBJ whole genome shotgun (WGS) entry which is preliminary data.</text>
</comment>
<proteinExistence type="predicted"/>
<evidence type="ECO:0000256" key="4">
    <source>
        <dbReference type="ARBA" id="ARBA00023136"/>
    </source>
</evidence>
<sequence length="119" mass="13192">MPDNRRVELIVPYVHRPEKTGRSPTSAFSSTLPMAAMFMRSRILSWCALFTAMQVYLNEPEERSPDAQPGWMSLIIAVLGVGTSYMDFVGKRPVPKQAAAKAAETVVEAAKETIHKLVN</sequence>
<evidence type="ECO:0000256" key="2">
    <source>
        <dbReference type="ARBA" id="ARBA00022692"/>
    </source>
</evidence>
<evidence type="ECO:0000313" key="6">
    <source>
        <dbReference type="Proteomes" id="UP000238350"/>
    </source>
</evidence>
<keyword evidence="4" id="KW-0472">Membrane</keyword>
<name>A0A2T0FCR1_9ASCO</name>